<name>A0A0A8Y8R2_ARUDO</name>
<reference evidence="1" key="1">
    <citation type="submission" date="2014-09" db="EMBL/GenBank/DDBJ databases">
        <authorList>
            <person name="Magalhaes I.L.F."/>
            <person name="Oliveira U."/>
            <person name="Santos F.R."/>
            <person name="Vidigal T.H.D.A."/>
            <person name="Brescovit A.D."/>
            <person name="Santos A.J."/>
        </authorList>
    </citation>
    <scope>NUCLEOTIDE SEQUENCE</scope>
    <source>
        <tissue evidence="1">Shoot tissue taken approximately 20 cm above the soil surface</tissue>
    </source>
</reference>
<evidence type="ECO:0000313" key="1">
    <source>
        <dbReference type="EMBL" id="JAD21643.1"/>
    </source>
</evidence>
<dbReference type="AlphaFoldDB" id="A0A0A8Y8R2"/>
<protein>
    <submittedName>
        <fullName evidence="1">Uncharacterized protein</fullName>
    </submittedName>
</protein>
<dbReference type="EMBL" id="GBRH01276252">
    <property type="protein sequence ID" value="JAD21643.1"/>
    <property type="molecule type" value="Transcribed_RNA"/>
</dbReference>
<accession>A0A0A8Y8R2</accession>
<organism evidence="1">
    <name type="scientific">Arundo donax</name>
    <name type="common">Giant reed</name>
    <name type="synonym">Donax arundinaceus</name>
    <dbReference type="NCBI Taxonomy" id="35708"/>
    <lineage>
        <taxon>Eukaryota</taxon>
        <taxon>Viridiplantae</taxon>
        <taxon>Streptophyta</taxon>
        <taxon>Embryophyta</taxon>
        <taxon>Tracheophyta</taxon>
        <taxon>Spermatophyta</taxon>
        <taxon>Magnoliopsida</taxon>
        <taxon>Liliopsida</taxon>
        <taxon>Poales</taxon>
        <taxon>Poaceae</taxon>
        <taxon>PACMAD clade</taxon>
        <taxon>Arundinoideae</taxon>
        <taxon>Arundineae</taxon>
        <taxon>Arundo</taxon>
    </lineage>
</organism>
<reference evidence="1" key="2">
    <citation type="journal article" date="2015" name="Data Brief">
        <title>Shoot transcriptome of the giant reed, Arundo donax.</title>
        <authorList>
            <person name="Barrero R.A."/>
            <person name="Guerrero F.D."/>
            <person name="Moolhuijzen P."/>
            <person name="Goolsby J.A."/>
            <person name="Tidwell J."/>
            <person name="Bellgard S.E."/>
            <person name="Bellgard M.I."/>
        </authorList>
    </citation>
    <scope>NUCLEOTIDE SEQUENCE</scope>
    <source>
        <tissue evidence="1">Shoot tissue taken approximately 20 cm above the soil surface</tissue>
    </source>
</reference>
<proteinExistence type="predicted"/>
<sequence>MMYAFGSLLDSFTRTTFSSCLLRFSKQPWRLTQSLIFIALRICSTVDHITSLSLTFNGRTTR</sequence>